<dbReference type="InterPro" id="IPR000064">
    <property type="entry name" value="NLP_P60_dom"/>
</dbReference>
<evidence type="ECO:0000256" key="2">
    <source>
        <dbReference type="ARBA" id="ARBA00022670"/>
    </source>
</evidence>
<protein>
    <recommendedName>
        <fullName evidence="8">NlpC/P60 domain-containing protein</fullName>
    </recommendedName>
</protein>
<dbReference type="PROSITE" id="PS51935">
    <property type="entry name" value="NLPC_P60"/>
    <property type="match status" value="1"/>
</dbReference>
<keyword evidence="2" id="KW-0645">Protease</keyword>
<evidence type="ECO:0000259" key="8">
    <source>
        <dbReference type="PROSITE" id="PS51935"/>
    </source>
</evidence>
<evidence type="ECO:0000256" key="3">
    <source>
        <dbReference type="ARBA" id="ARBA00022729"/>
    </source>
</evidence>
<comment type="caution">
    <text evidence="9">The sequence shown here is derived from an EMBL/GenBank/DDBJ whole genome shotgun (WGS) entry which is preliminary data.</text>
</comment>
<dbReference type="PANTHER" id="PTHR47359:SF3">
    <property type="entry name" value="NLP_P60 DOMAIN-CONTAINING PROTEIN-RELATED"/>
    <property type="match status" value="1"/>
</dbReference>
<keyword evidence="3 7" id="KW-0732">Signal</keyword>
<dbReference type="PANTHER" id="PTHR47359">
    <property type="entry name" value="PEPTIDOGLYCAN DL-ENDOPEPTIDASE CWLO"/>
    <property type="match status" value="1"/>
</dbReference>
<evidence type="ECO:0000256" key="4">
    <source>
        <dbReference type="ARBA" id="ARBA00022801"/>
    </source>
</evidence>
<keyword evidence="4" id="KW-0378">Hydrolase</keyword>
<dbReference type="Pfam" id="PF00877">
    <property type="entry name" value="NLPC_P60"/>
    <property type="match status" value="1"/>
</dbReference>
<sequence length="411" mass="42252">MKFSKTLSVIAVAALLSAGTLSTGTIVSADSVSDAKSAVSKNQSATAALVAKLQDAQVNVSKINNQISDKVVSIQKTQDSIDAAQAKIADYDGQIAKATAEVNSRKAVLKKQLVSLQKQVGDSVTGNVYLDFMLNAKDLSDLISRGFTVNKLNQASQEALTAVQEAKAKVASLKADQEAKKQQLVTSKATLVADKAKLDTMKTSATKQANDLSAQVEANKAKLTDLQNTVSKATADAAAALVAQANAAKAAKAAPAQATTKTQSKTQTASVVQTSHHTAPAATATIASATPAAHYGSNMSGFVAAALAQRGKPYVWGAAGPSSFDCSGLVVYAAKLSGLGSLPHQASQLQQLGSSVSLSNLQPGDLLFWGAPAYHVAIYIGGGTFVHAPNAGQTVTTQSVGSWTPTNARRI</sequence>
<dbReference type="EMBL" id="AYZJ01000028">
    <property type="protein sequence ID" value="KRN23295.1"/>
    <property type="molecule type" value="Genomic_DNA"/>
</dbReference>
<dbReference type="STRING" id="1423730.FC75_GL001495"/>
<dbReference type="InterPro" id="IPR051794">
    <property type="entry name" value="PG_Endopeptidase_C40"/>
</dbReference>
<evidence type="ECO:0000256" key="7">
    <source>
        <dbReference type="SAM" id="SignalP"/>
    </source>
</evidence>
<feature type="chain" id="PRO_5006416792" description="NlpC/P60 domain-containing protein" evidence="7">
    <location>
        <begin position="30"/>
        <end position="411"/>
    </location>
</feature>
<dbReference type="Proteomes" id="UP000050865">
    <property type="component" value="Unassembled WGS sequence"/>
</dbReference>
<feature type="signal peptide" evidence="7">
    <location>
        <begin position="1"/>
        <end position="29"/>
    </location>
</feature>
<feature type="domain" description="NlpC/P60" evidence="8">
    <location>
        <begin position="296"/>
        <end position="411"/>
    </location>
</feature>
<name>A0A0R2F499_9LACO</name>
<dbReference type="Pfam" id="PF24568">
    <property type="entry name" value="CC_PcsB"/>
    <property type="match status" value="1"/>
</dbReference>
<accession>A0A0R2F499</accession>
<dbReference type="InterPro" id="IPR038765">
    <property type="entry name" value="Papain-like_cys_pep_sf"/>
</dbReference>
<evidence type="ECO:0000313" key="9">
    <source>
        <dbReference type="EMBL" id="KRN23295.1"/>
    </source>
</evidence>
<dbReference type="InterPro" id="IPR057309">
    <property type="entry name" value="PcsB_CC"/>
</dbReference>
<organism evidence="9 10">
    <name type="scientific">Lacticaseibacillus camelliae DSM 22697 = JCM 13995</name>
    <dbReference type="NCBI Taxonomy" id="1423730"/>
    <lineage>
        <taxon>Bacteria</taxon>
        <taxon>Bacillati</taxon>
        <taxon>Bacillota</taxon>
        <taxon>Bacilli</taxon>
        <taxon>Lactobacillales</taxon>
        <taxon>Lactobacillaceae</taxon>
        <taxon>Lacticaseibacillus</taxon>
    </lineage>
</organism>
<evidence type="ECO:0000313" key="10">
    <source>
        <dbReference type="Proteomes" id="UP000050865"/>
    </source>
</evidence>
<evidence type="ECO:0000256" key="5">
    <source>
        <dbReference type="ARBA" id="ARBA00022807"/>
    </source>
</evidence>
<dbReference type="AlphaFoldDB" id="A0A0R2F499"/>
<comment type="similarity">
    <text evidence="1">Belongs to the peptidase C40 family.</text>
</comment>
<dbReference type="GO" id="GO:0006508">
    <property type="term" value="P:proteolysis"/>
    <property type="evidence" value="ECO:0007669"/>
    <property type="project" value="UniProtKB-KW"/>
</dbReference>
<reference evidence="9 10" key="1">
    <citation type="journal article" date="2015" name="Genome Announc.">
        <title>Expanding the biotechnology potential of lactobacilli through comparative genomics of 213 strains and associated genera.</title>
        <authorList>
            <person name="Sun Z."/>
            <person name="Harris H.M."/>
            <person name="McCann A."/>
            <person name="Guo C."/>
            <person name="Argimon S."/>
            <person name="Zhang W."/>
            <person name="Yang X."/>
            <person name="Jeffery I.B."/>
            <person name="Cooney J.C."/>
            <person name="Kagawa T.F."/>
            <person name="Liu W."/>
            <person name="Song Y."/>
            <person name="Salvetti E."/>
            <person name="Wrobel A."/>
            <person name="Rasinkangas P."/>
            <person name="Parkhill J."/>
            <person name="Rea M.C."/>
            <person name="O'Sullivan O."/>
            <person name="Ritari J."/>
            <person name="Douillard F.P."/>
            <person name="Paul Ross R."/>
            <person name="Yang R."/>
            <person name="Briner A.E."/>
            <person name="Felis G.E."/>
            <person name="de Vos W.M."/>
            <person name="Barrangou R."/>
            <person name="Klaenhammer T.R."/>
            <person name="Caufield P.W."/>
            <person name="Cui Y."/>
            <person name="Zhang H."/>
            <person name="O'Toole P.W."/>
        </authorList>
    </citation>
    <scope>NUCLEOTIDE SEQUENCE [LARGE SCALE GENOMIC DNA]</scope>
    <source>
        <strain evidence="9 10">DSM 22697</strain>
    </source>
</reference>
<dbReference type="RefSeq" id="WP_056989357.1">
    <property type="nucleotide sequence ID" value="NZ_AYZJ01000028.1"/>
</dbReference>
<evidence type="ECO:0000256" key="6">
    <source>
        <dbReference type="SAM" id="Coils"/>
    </source>
</evidence>
<dbReference type="SUPFAM" id="SSF54001">
    <property type="entry name" value="Cysteine proteinases"/>
    <property type="match status" value="1"/>
</dbReference>
<feature type="coiled-coil region" evidence="6">
    <location>
        <begin position="74"/>
        <end position="101"/>
    </location>
</feature>
<evidence type="ECO:0000256" key="1">
    <source>
        <dbReference type="ARBA" id="ARBA00007074"/>
    </source>
</evidence>
<keyword evidence="10" id="KW-1185">Reference proteome</keyword>
<feature type="coiled-coil region" evidence="6">
    <location>
        <begin position="149"/>
        <end position="183"/>
    </location>
</feature>
<dbReference type="GO" id="GO:0008234">
    <property type="term" value="F:cysteine-type peptidase activity"/>
    <property type="evidence" value="ECO:0007669"/>
    <property type="project" value="UniProtKB-KW"/>
</dbReference>
<dbReference type="Gene3D" id="6.10.250.3150">
    <property type="match status" value="1"/>
</dbReference>
<dbReference type="PATRIC" id="fig|1423730.4.peg.1567"/>
<dbReference type="Gene3D" id="3.90.1720.10">
    <property type="entry name" value="endopeptidase domain like (from Nostoc punctiforme)"/>
    <property type="match status" value="1"/>
</dbReference>
<keyword evidence="6" id="KW-0175">Coiled coil</keyword>
<keyword evidence="5" id="KW-0788">Thiol protease</keyword>
<proteinExistence type="inferred from homology"/>
<gene>
    <name evidence="9" type="ORF">FC75_GL001495</name>
</gene>